<dbReference type="Gene3D" id="3.30.450.20">
    <property type="entry name" value="PAS domain"/>
    <property type="match status" value="1"/>
</dbReference>
<dbReference type="Pfam" id="PF08447">
    <property type="entry name" value="PAS_3"/>
    <property type="match status" value="1"/>
</dbReference>
<keyword evidence="2" id="KW-0805">Transcription regulation</keyword>
<comment type="caution">
    <text evidence="8">The sequence shown here is derived from an EMBL/GenBank/DDBJ whole genome shotgun (WGS) entry which is preliminary data.</text>
</comment>
<feature type="compositionally biased region" description="Low complexity" evidence="6">
    <location>
        <begin position="550"/>
        <end position="562"/>
    </location>
</feature>
<dbReference type="PANTHER" id="PTHR23043:SF17">
    <property type="entry name" value="PROTEIN SIMILAR"/>
    <property type="match status" value="1"/>
</dbReference>
<feature type="compositionally biased region" description="Low complexity" evidence="6">
    <location>
        <begin position="626"/>
        <end position="640"/>
    </location>
</feature>
<keyword evidence="3" id="KW-0238">DNA-binding</keyword>
<gene>
    <name evidence="8" type="ORF">LSH36_11g13053</name>
</gene>
<dbReference type="PANTHER" id="PTHR23043">
    <property type="entry name" value="HYPOXIA-INDUCIBLE FACTOR 1 ALPHA"/>
    <property type="match status" value="1"/>
</dbReference>
<organism evidence="8 9">
    <name type="scientific">Paralvinella palmiformis</name>
    <dbReference type="NCBI Taxonomy" id="53620"/>
    <lineage>
        <taxon>Eukaryota</taxon>
        <taxon>Metazoa</taxon>
        <taxon>Spiralia</taxon>
        <taxon>Lophotrochozoa</taxon>
        <taxon>Annelida</taxon>
        <taxon>Polychaeta</taxon>
        <taxon>Sedentaria</taxon>
        <taxon>Canalipalpata</taxon>
        <taxon>Terebellida</taxon>
        <taxon>Terebelliformia</taxon>
        <taxon>Alvinellidae</taxon>
        <taxon>Paralvinella</taxon>
    </lineage>
</organism>
<feature type="domain" description="PAS" evidence="7">
    <location>
        <begin position="100"/>
        <end position="121"/>
    </location>
</feature>
<dbReference type="AlphaFoldDB" id="A0AAD9KDP6"/>
<reference evidence="8" key="1">
    <citation type="journal article" date="2023" name="Mol. Biol. Evol.">
        <title>Third-Generation Sequencing Reveals the Adaptive Role of the Epigenome in Three Deep-Sea Polychaetes.</title>
        <authorList>
            <person name="Perez M."/>
            <person name="Aroh O."/>
            <person name="Sun Y."/>
            <person name="Lan Y."/>
            <person name="Juniper S.K."/>
            <person name="Young C.R."/>
            <person name="Angers B."/>
            <person name="Qian P.Y."/>
        </authorList>
    </citation>
    <scope>NUCLEOTIDE SEQUENCE</scope>
    <source>
        <strain evidence="8">P08H-3</strain>
    </source>
</reference>
<dbReference type="Proteomes" id="UP001208570">
    <property type="component" value="Unassembled WGS sequence"/>
</dbReference>
<feature type="region of interest" description="Disordered" evidence="6">
    <location>
        <begin position="489"/>
        <end position="514"/>
    </location>
</feature>
<dbReference type="GO" id="GO:0000977">
    <property type="term" value="F:RNA polymerase II transcription regulatory region sequence-specific DNA binding"/>
    <property type="evidence" value="ECO:0007669"/>
    <property type="project" value="TreeGrafter"/>
</dbReference>
<dbReference type="SUPFAM" id="SSF55785">
    <property type="entry name" value="PYP-like sensor domain (PAS domain)"/>
    <property type="match status" value="1"/>
</dbReference>
<dbReference type="InterPro" id="IPR035965">
    <property type="entry name" value="PAS-like_dom_sf"/>
</dbReference>
<feature type="region of interest" description="Disordered" evidence="6">
    <location>
        <begin position="537"/>
        <end position="564"/>
    </location>
</feature>
<dbReference type="EMBL" id="JAODUP010000011">
    <property type="protein sequence ID" value="KAK2169341.1"/>
    <property type="molecule type" value="Genomic_DNA"/>
</dbReference>
<evidence type="ECO:0000256" key="4">
    <source>
        <dbReference type="ARBA" id="ARBA00023163"/>
    </source>
</evidence>
<keyword evidence="5" id="KW-0539">Nucleus</keyword>
<evidence type="ECO:0000313" key="9">
    <source>
        <dbReference type="Proteomes" id="UP001208570"/>
    </source>
</evidence>
<evidence type="ECO:0000256" key="1">
    <source>
        <dbReference type="ARBA" id="ARBA00004123"/>
    </source>
</evidence>
<keyword evidence="9" id="KW-1185">Reference proteome</keyword>
<evidence type="ECO:0000256" key="3">
    <source>
        <dbReference type="ARBA" id="ARBA00023125"/>
    </source>
</evidence>
<dbReference type="GO" id="GO:0005634">
    <property type="term" value="C:nucleus"/>
    <property type="evidence" value="ECO:0007669"/>
    <property type="project" value="UniProtKB-SubCell"/>
</dbReference>
<dbReference type="CDD" id="cd00130">
    <property type="entry name" value="PAS"/>
    <property type="match status" value="1"/>
</dbReference>
<protein>
    <recommendedName>
        <fullName evidence="7">PAS domain-containing protein</fullName>
    </recommendedName>
</protein>
<evidence type="ECO:0000256" key="2">
    <source>
        <dbReference type="ARBA" id="ARBA00023015"/>
    </source>
</evidence>
<evidence type="ECO:0000256" key="5">
    <source>
        <dbReference type="ARBA" id="ARBA00023242"/>
    </source>
</evidence>
<dbReference type="GO" id="GO:0000981">
    <property type="term" value="F:DNA-binding transcription factor activity, RNA polymerase II-specific"/>
    <property type="evidence" value="ECO:0007669"/>
    <property type="project" value="TreeGrafter"/>
</dbReference>
<dbReference type="PROSITE" id="PS50112">
    <property type="entry name" value="PAS"/>
    <property type="match status" value="1"/>
</dbReference>
<name>A0AAD9KDP6_9ANNE</name>
<comment type="subcellular location">
    <subcellularLocation>
        <location evidence="1">Nucleus</location>
    </subcellularLocation>
</comment>
<dbReference type="InterPro" id="IPR013655">
    <property type="entry name" value="PAS_fold_3"/>
</dbReference>
<sequence length="746" mass="82019">MPRTPRSRPENLIWITSDVWIVSEEQTTERDLTLEISGRIKLLHSQNIKNNDEPPLALFAICCPFGPLPLLDVPPRDYTFKTKHKMDMSPISMDPRGKVLFGYSDRELLDKGGYDLIHPDDMTYYAAAHQEWSSGLIAYRLMTKDFRWIWLQTSSKVIYKNSKPDFVICTHRHLTEDEGKDLVGKRGSEFKLPYPIIDADPSGLGAALEEEEYTKSKSPKCKKSKNQLRDYLQAGRKRKTPYREVYNGINGYSPYPSLNGYPTCQPNGTDMKTEFMYPYGSQNFTFDADLYRSSYPTLASTMYPATDGFRLDADKHNYTAAGYYLEPRQYQHTLQYHGNGYSDFVAQTAKYGYDMTKYGYDAAVGGYSLDLTKRGHYDDELTRYEADLRKYSDYAGEKFARVNGTFGDAFRTGTFYGSNSLLNNDGLLAACSTTSHEANSPCSQYRADLDRYSQNSLPKVVGTTSVIMDCKQQQQQQQQQLTNGHTSVIRNASPRASKSPSLEPSTEGSVYSGTHQTNGILPSCASSSWHCPNQSTLTKSTSVGSLDAGHSSSSLTHDPSTSATNLGSRIISPLTAGCTTIKSLDGSTAGNTDLLAAENSASPAMAATATSVIQQPLRNRSCEKQGAAASGGLNSSSSNSGSGGGGAIAVPVVKSSSWLHHLPTAASYNWHLSSDSYNSHQGVLHPSATDSYSTTHPIAAHTRTIVEAPKFASMRVGDKEEMLASHHHGNPLLSFSQVTHTLLSTN</sequence>
<keyword evidence="4" id="KW-0804">Transcription</keyword>
<evidence type="ECO:0000256" key="6">
    <source>
        <dbReference type="SAM" id="MobiDB-lite"/>
    </source>
</evidence>
<evidence type="ECO:0000313" key="8">
    <source>
        <dbReference type="EMBL" id="KAK2169341.1"/>
    </source>
</evidence>
<evidence type="ECO:0000259" key="7">
    <source>
        <dbReference type="PROSITE" id="PS50112"/>
    </source>
</evidence>
<accession>A0AAD9KDP6</accession>
<feature type="region of interest" description="Disordered" evidence="6">
    <location>
        <begin position="616"/>
        <end position="645"/>
    </location>
</feature>
<dbReference type="InterPro" id="IPR000014">
    <property type="entry name" value="PAS"/>
</dbReference>
<proteinExistence type="predicted"/>